<evidence type="ECO:0000256" key="3">
    <source>
        <dbReference type="PIRSR" id="PIRSR000097-2"/>
    </source>
</evidence>
<feature type="active site" description="Proton donor" evidence="2">
    <location>
        <position position="65"/>
    </location>
</feature>
<dbReference type="STRING" id="1071382.H2APW9"/>
<gene>
    <name evidence="6" type="primary">KAFR0B01200</name>
    <name evidence="6" type="ORF">KAFR_0B01200</name>
</gene>
<dbReference type="Gene3D" id="3.20.20.100">
    <property type="entry name" value="NADP-dependent oxidoreductase domain"/>
    <property type="match status" value="1"/>
</dbReference>
<dbReference type="InParanoid" id="H2APW9"/>
<feature type="domain" description="NADP-dependent oxidoreductase" evidence="5">
    <location>
        <begin position="23"/>
        <end position="290"/>
    </location>
</feature>
<name>H2APW9_KAZAF</name>
<keyword evidence="7" id="KW-1185">Reference proteome</keyword>
<feature type="site" description="Lowers pKa of active site Tyr" evidence="4">
    <location>
        <position position="92"/>
    </location>
</feature>
<evidence type="ECO:0000256" key="4">
    <source>
        <dbReference type="PIRSR" id="PIRSR000097-3"/>
    </source>
</evidence>
<accession>H2APW9</accession>
<dbReference type="FunFam" id="3.20.20.100:FF:000002">
    <property type="entry name" value="2,5-diketo-D-gluconic acid reductase A"/>
    <property type="match status" value="1"/>
</dbReference>
<dbReference type="GO" id="GO:0034599">
    <property type="term" value="P:cellular response to oxidative stress"/>
    <property type="evidence" value="ECO:0007669"/>
    <property type="project" value="EnsemblFungi"/>
</dbReference>
<dbReference type="SUPFAM" id="SSF51430">
    <property type="entry name" value="NAD(P)-linked oxidoreductase"/>
    <property type="match status" value="1"/>
</dbReference>
<evidence type="ECO:0000259" key="5">
    <source>
        <dbReference type="Pfam" id="PF00248"/>
    </source>
</evidence>
<dbReference type="OrthoDB" id="416253at2759"/>
<evidence type="ECO:0000256" key="1">
    <source>
        <dbReference type="ARBA" id="ARBA00023002"/>
    </source>
</evidence>
<protein>
    <recommendedName>
        <fullName evidence="5">NADP-dependent oxidoreductase domain-containing protein</fullName>
    </recommendedName>
</protein>
<reference evidence="6 7" key="1">
    <citation type="journal article" date="2011" name="Proc. Natl. Acad. Sci. U.S.A.">
        <title>Evolutionary erosion of yeast sex chromosomes by mating-type switching accidents.</title>
        <authorList>
            <person name="Gordon J.L."/>
            <person name="Armisen D."/>
            <person name="Proux-Wera E."/>
            <person name="Oheigeartaigh S.S."/>
            <person name="Byrne K.P."/>
            <person name="Wolfe K.H."/>
        </authorList>
    </citation>
    <scope>NUCLEOTIDE SEQUENCE [LARGE SCALE GENOMIC DNA]</scope>
    <source>
        <strain evidence="7">ATCC 22294 / BCRC 22015 / CBS 2517 / CECT 1963 / NBRC 1671 / NRRL Y-8276</strain>
    </source>
</reference>
<dbReference type="InterPro" id="IPR023210">
    <property type="entry name" value="NADP_OxRdtase_dom"/>
</dbReference>
<evidence type="ECO:0000256" key="2">
    <source>
        <dbReference type="PIRSR" id="PIRSR000097-1"/>
    </source>
</evidence>
<sequence length="315" mass="36423">MLGFKQEFTTLNNGNKMPSIAIIGTGTAWYKTEETPETFSQELVDQIKYALTLPGIVHIDAAEVYRTYPEVGKALRESHNVKPRDEIFITDKYSTQLKISENPMVGLTNGLKKLGLDYVDLYLLHSPFISKEKNGFTMEEAWKYMEDLYKAGKVKNIGVSNFSMADLQRILKSCEVKPQVNQIEFNAFLQNQTPGIVNFCRENDIQVVAYTPLGPLQRKSKNFEQENFHKFVKQLAEKYDKSEAQILLRWVSKRGIIPVTTSSKEKRIKDAQYLFTFDLTDSEVEKITQLGLKHEPQRMYWNDQYDKFNSQSQKI</sequence>
<dbReference type="FunCoup" id="H2APW9">
    <property type="interactions" value="243"/>
</dbReference>
<dbReference type="GO" id="GO:0042180">
    <property type="term" value="P:ketone metabolic process"/>
    <property type="evidence" value="ECO:0007669"/>
    <property type="project" value="EnsemblFungi"/>
</dbReference>
<dbReference type="GeneID" id="13882643"/>
<feature type="binding site" evidence="3">
    <location>
        <position position="125"/>
    </location>
    <ligand>
        <name>substrate</name>
    </ligand>
</feature>
<dbReference type="PANTHER" id="PTHR11732">
    <property type="entry name" value="ALDO/KETO REDUCTASE"/>
    <property type="match status" value="1"/>
</dbReference>
<dbReference type="KEGG" id="kaf:KAFR_0B01200"/>
<dbReference type="eggNOG" id="KOG1577">
    <property type="taxonomic scope" value="Eukaryota"/>
</dbReference>
<dbReference type="HOGENOM" id="CLU_023205_0_3_1"/>
<keyword evidence="1" id="KW-0560">Oxidoreductase</keyword>
<dbReference type="Proteomes" id="UP000005220">
    <property type="component" value="Chromosome 2"/>
</dbReference>
<dbReference type="PROSITE" id="PS00062">
    <property type="entry name" value="ALDOKETO_REDUCTASE_2"/>
    <property type="match status" value="1"/>
</dbReference>
<dbReference type="RefSeq" id="XP_003955554.1">
    <property type="nucleotide sequence ID" value="XM_003955505.1"/>
</dbReference>
<dbReference type="PRINTS" id="PR00069">
    <property type="entry name" value="ALDKETRDTASE"/>
</dbReference>
<dbReference type="InterPro" id="IPR044494">
    <property type="entry name" value="AKR3C2/3"/>
</dbReference>
<dbReference type="GO" id="GO:0051269">
    <property type="term" value="F:alpha-ketoester reductase (NADPH) activity"/>
    <property type="evidence" value="ECO:0007669"/>
    <property type="project" value="EnsemblFungi"/>
</dbReference>
<dbReference type="InterPro" id="IPR036812">
    <property type="entry name" value="NAD(P)_OxRdtase_dom_sf"/>
</dbReference>
<evidence type="ECO:0000313" key="7">
    <source>
        <dbReference type="Proteomes" id="UP000005220"/>
    </source>
</evidence>
<dbReference type="GO" id="GO:0004032">
    <property type="term" value="F:aldose reductase (NADPH) activity"/>
    <property type="evidence" value="ECO:0007669"/>
    <property type="project" value="EnsemblFungi"/>
</dbReference>
<dbReference type="CDD" id="cd19120">
    <property type="entry name" value="AKR_AKR3C2-3"/>
    <property type="match status" value="1"/>
</dbReference>
<organism evidence="6 7">
    <name type="scientific">Kazachstania africana (strain ATCC 22294 / BCRC 22015 / CBS 2517 / CECT 1963 / NBRC 1671 / NRRL Y-8276)</name>
    <name type="common">Yeast</name>
    <name type="synonym">Kluyveromyces africanus</name>
    <dbReference type="NCBI Taxonomy" id="1071382"/>
    <lineage>
        <taxon>Eukaryota</taxon>
        <taxon>Fungi</taxon>
        <taxon>Dikarya</taxon>
        <taxon>Ascomycota</taxon>
        <taxon>Saccharomycotina</taxon>
        <taxon>Saccharomycetes</taxon>
        <taxon>Saccharomycetales</taxon>
        <taxon>Saccharomycetaceae</taxon>
        <taxon>Kazachstania</taxon>
    </lineage>
</organism>
<dbReference type="GO" id="GO:0016652">
    <property type="term" value="F:oxidoreductase activity, acting on NAD(P)H as acceptor"/>
    <property type="evidence" value="ECO:0007669"/>
    <property type="project" value="InterPro"/>
</dbReference>
<dbReference type="Pfam" id="PF00248">
    <property type="entry name" value="Aldo_ket_red"/>
    <property type="match status" value="1"/>
</dbReference>
<dbReference type="EMBL" id="HE650822">
    <property type="protein sequence ID" value="CCF56419.1"/>
    <property type="molecule type" value="Genomic_DNA"/>
</dbReference>
<dbReference type="InterPro" id="IPR018170">
    <property type="entry name" value="Aldo/ket_reductase_CS"/>
</dbReference>
<dbReference type="PIRSF" id="PIRSF000097">
    <property type="entry name" value="AKR"/>
    <property type="match status" value="1"/>
</dbReference>
<evidence type="ECO:0000313" key="6">
    <source>
        <dbReference type="EMBL" id="CCF56419.1"/>
    </source>
</evidence>
<dbReference type="GO" id="GO:0051268">
    <property type="term" value="F:alpha-keto amide reductase activity"/>
    <property type="evidence" value="ECO:0007669"/>
    <property type="project" value="EnsemblFungi"/>
</dbReference>
<dbReference type="InterPro" id="IPR020471">
    <property type="entry name" value="AKR"/>
</dbReference>
<proteinExistence type="predicted"/>
<dbReference type="AlphaFoldDB" id="H2APW9"/>